<proteinExistence type="predicted"/>
<keyword evidence="4" id="KW-1185">Reference proteome</keyword>
<dbReference type="Proteomes" id="UP001183604">
    <property type="component" value="Unassembled WGS sequence"/>
</dbReference>
<dbReference type="Proteomes" id="UP001145799">
    <property type="component" value="Unassembled WGS sequence"/>
</dbReference>
<reference evidence="1" key="1">
    <citation type="submission" date="2022-12" db="EMBL/GenBank/DDBJ databases">
        <title>Gycomyces niveus sp.nov., a novel actinomycete isolated from soil in Shouguang.</title>
        <authorList>
            <person name="Yang X."/>
        </authorList>
    </citation>
    <scope>NUCLEOTIDE SEQUENCE</scope>
    <source>
        <strain evidence="1">DSM 44724</strain>
    </source>
</reference>
<comment type="caution">
    <text evidence="1">The sequence shown here is derived from an EMBL/GenBank/DDBJ whole genome shotgun (WGS) entry which is preliminary data.</text>
</comment>
<protein>
    <submittedName>
        <fullName evidence="1">Uncharacterized protein</fullName>
    </submittedName>
</protein>
<evidence type="ECO:0000313" key="2">
    <source>
        <dbReference type="EMBL" id="MDR7340799.1"/>
    </source>
</evidence>
<dbReference type="EMBL" id="JAVDYD010000001">
    <property type="protein sequence ID" value="MDR7340799.1"/>
    <property type="molecule type" value="Genomic_DNA"/>
</dbReference>
<sequence length="233" mass="25308">MVEIRILSADDSATAVVHDRLTPRYDVLEETRRPDDFLWAVIADGESVVAAHRALIGHGRLYLRGVFTFQNTGFATAYTLARYLLGEARRRGIHRSHLWVETAGRERSIAELLGARTDPTPLHRFRVPASPKAASGPRGISGTLDLPGAPLLDWLADRSTTILFGPSGPDGRPGPVPFGEAIDLPWDELVATPFIELPVPASDIPATLDLLTRGARRMSRYAVLHGDVAPGAP</sequence>
<evidence type="ECO:0000313" key="3">
    <source>
        <dbReference type="Proteomes" id="UP001145799"/>
    </source>
</evidence>
<dbReference type="EMBL" id="JAPZVQ010000007">
    <property type="protein sequence ID" value="MDA1386043.1"/>
    <property type="molecule type" value="Genomic_DNA"/>
</dbReference>
<evidence type="ECO:0000313" key="1">
    <source>
        <dbReference type="EMBL" id="MDA1386043.1"/>
    </source>
</evidence>
<name>A0A9X3PM11_9ACTN</name>
<dbReference type="AlphaFoldDB" id="A0A9X3PM11"/>
<dbReference type="RefSeq" id="WP_270122509.1">
    <property type="nucleotide sequence ID" value="NZ_BAAAOM010000001.1"/>
</dbReference>
<accession>A0A9X3PM11</accession>
<reference evidence="2 4" key="2">
    <citation type="submission" date="2023-07" db="EMBL/GenBank/DDBJ databases">
        <title>Sequencing the genomes of 1000 actinobacteria strains.</title>
        <authorList>
            <person name="Klenk H.-P."/>
        </authorList>
    </citation>
    <scope>NUCLEOTIDE SEQUENCE [LARGE SCALE GENOMIC DNA]</scope>
    <source>
        <strain evidence="2 4">DSM 44724</strain>
    </source>
</reference>
<organism evidence="1 3">
    <name type="scientific">Glycomyces lechevalierae</name>
    <dbReference type="NCBI Taxonomy" id="256034"/>
    <lineage>
        <taxon>Bacteria</taxon>
        <taxon>Bacillati</taxon>
        <taxon>Actinomycetota</taxon>
        <taxon>Actinomycetes</taxon>
        <taxon>Glycomycetales</taxon>
        <taxon>Glycomycetaceae</taxon>
        <taxon>Glycomyces</taxon>
    </lineage>
</organism>
<evidence type="ECO:0000313" key="4">
    <source>
        <dbReference type="Proteomes" id="UP001183604"/>
    </source>
</evidence>
<gene>
    <name evidence="2" type="ORF">J2S69_004518</name>
    <name evidence="1" type="ORF">O2L01_13705</name>
</gene>